<dbReference type="Proteomes" id="UP000031876">
    <property type="component" value="Chromosome"/>
</dbReference>
<evidence type="ECO:0000256" key="1">
    <source>
        <dbReference type="SAM" id="Phobius"/>
    </source>
</evidence>
<feature type="transmembrane region" description="Helical" evidence="1">
    <location>
        <begin position="262"/>
        <end position="282"/>
    </location>
</feature>
<name>A0A0B5NEL8_BACTU</name>
<feature type="transmembrane region" description="Helical" evidence="1">
    <location>
        <begin position="76"/>
        <end position="98"/>
    </location>
</feature>
<evidence type="ECO:0000313" key="3">
    <source>
        <dbReference type="EMBL" id="QKH27559.1"/>
    </source>
</evidence>
<dbReference type="Proteomes" id="UP000501107">
    <property type="component" value="Chromosome"/>
</dbReference>
<organism evidence="3 5">
    <name type="scientific">Bacillus thuringiensis</name>
    <dbReference type="NCBI Taxonomy" id="1428"/>
    <lineage>
        <taxon>Bacteria</taxon>
        <taxon>Bacillati</taxon>
        <taxon>Bacillota</taxon>
        <taxon>Bacilli</taxon>
        <taxon>Bacillales</taxon>
        <taxon>Bacillaceae</taxon>
        <taxon>Bacillus</taxon>
        <taxon>Bacillus cereus group</taxon>
    </lineage>
</organism>
<dbReference type="AlphaFoldDB" id="A0A0B5NEL8"/>
<feature type="transmembrane region" description="Helical" evidence="1">
    <location>
        <begin position="302"/>
        <end position="323"/>
    </location>
</feature>
<reference evidence="2 4" key="1">
    <citation type="journal article" date="2015" name="Genome Announc.">
        <title>Complete genome sequences for 35 biothreat assay-relevant bacillus species.</title>
        <authorList>
            <person name="Johnson S.L."/>
            <person name="Daligault H.E."/>
            <person name="Davenport K.W."/>
            <person name="Jaissle J."/>
            <person name="Frey K.G."/>
            <person name="Ladner J.T."/>
            <person name="Broomall S.M."/>
            <person name="Bishop-Lilly K.A."/>
            <person name="Bruce D.C."/>
            <person name="Gibbons H.S."/>
            <person name="Coyne S.R."/>
            <person name="Lo C.C."/>
            <person name="Meincke L."/>
            <person name="Munk A.C."/>
            <person name="Koroleva G.I."/>
            <person name="Rosenzweig C.N."/>
            <person name="Palacios G.F."/>
            <person name="Redden C.L."/>
            <person name="Minogue T.D."/>
            <person name="Chain P.S."/>
        </authorList>
    </citation>
    <scope>NUCLEOTIDE SEQUENCE [LARGE SCALE GENOMIC DNA]</scope>
    <source>
        <strain evidence="2 4">HD1011</strain>
    </source>
</reference>
<keyword evidence="1" id="KW-0472">Membrane</keyword>
<evidence type="ECO:0000313" key="4">
    <source>
        <dbReference type="Proteomes" id="UP000031876"/>
    </source>
</evidence>
<dbReference type="KEGG" id="btw:BF38_3979"/>
<keyword evidence="1" id="KW-1133">Transmembrane helix</keyword>
<reference evidence="3 5" key="2">
    <citation type="submission" date="2020-05" db="EMBL/GenBank/DDBJ databases">
        <title>FDA dAtabase for Regulatory Grade micrObial Sequences (FDA-ARGOS): Supporting development and validation of Infectious Disease Dx tests.</title>
        <authorList>
            <person name="Nelson B."/>
            <person name="Plummer A."/>
            <person name="Tallon L."/>
            <person name="Sadzewicz L."/>
            <person name="Zhao X."/>
            <person name="Vavikolanu K."/>
            <person name="Mehta A."/>
            <person name="Aluvathingal J."/>
            <person name="Nadendla S."/>
            <person name="Myers T."/>
            <person name="Yan Y."/>
            <person name="Sichtig H."/>
        </authorList>
    </citation>
    <scope>NUCLEOTIDE SEQUENCE [LARGE SCALE GENOMIC DNA]</scope>
    <source>
        <strain evidence="3 5">FDAARGOS_795</strain>
    </source>
</reference>
<dbReference type="EMBL" id="CP053980">
    <property type="protein sequence ID" value="QKH27559.1"/>
    <property type="molecule type" value="Genomic_DNA"/>
</dbReference>
<dbReference type="EMBL" id="CP009335">
    <property type="protein sequence ID" value="AJG74760.1"/>
    <property type="molecule type" value="Genomic_DNA"/>
</dbReference>
<sequence length="336" mass="38095">MNLIDIYVEEVAKRLPEKNREDIILELRSTIEDMLPDNYNEDDEKRVLEKLGSPVSLANGYLDRPMHLIGPRYFDVYLTLLKMIIPIAAIIALIAMVAENFINYTGDQAVLNVILQLIGKSIGGIFEVALHVFFWLTLVFAILERTDKNKDTEPLTTSLKKWTPDDLKNISHIPKKKAISKFEVFGGLMWTAIWATLYFYANHLVGVYSGTENGLKFVAPTFNQEVLLQYWPIVMIMIVLEIAISLYKLVQGQWTKRLAIGNALLQIVGTIVFIIIVVNPHIFTDGFITFVANVFTISPEELKKWLIGGGILIYVLSAALNIYDGFRKASVRVTNR</sequence>
<feature type="transmembrane region" description="Helical" evidence="1">
    <location>
        <begin position="230"/>
        <end position="250"/>
    </location>
</feature>
<dbReference type="Pfam" id="PF22564">
    <property type="entry name" value="HAAS"/>
    <property type="match status" value="1"/>
</dbReference>
<feature type="transmembrane region" description="Helical" evidence="1">
    <location>
        <begin position="118"/>
        <end position="143"/>
    </location>
</feature>
<evidence type="ECO:0000313" key="2">
    <source>
        <dbReference type="EMBL" id="AJG74760.1"/>
    </source>
</evidence>
<keyword evidence="1" id="KW-0812">Transmembrane</keyword>
<protein>
    <submittedName>
        <fullName evidence="2">Membrane protein</fullName>
    </submittedName>
</protein>
<evidence type="ECO:0000313" key="5">
    <source>
        <dbReference type="Proteomes" id="UP000501107"/>
    </source>
</evidence>
<gene>
    <name evidence="2" type="ORF">BF38_3979</name>
    <name evidence="3" type="ORF">FOC89_27635</name>
</gene>
<dbReference type="GeneID" id="45022645"/>
<proteinExistence type="predicted"/>
<feature type="transmembrane region" description="Helical" evidence="1">
    <location>
        <begin position="182"/>
        <end position="201"/>
    </location>
</feature>
<accession>A0A0B5NEL8</accession>
<dbReference type="RefSeq" id="WP_001048858.1">
    <property type="nucleotide sequence ID" value="NZ_CP009335.1"/>
</dbReference>